<dbReference type="STRING" id="1073325.SAMN05444483_107102"/>
<evidence type="ECO:0000259" key="1">
    <source>
        <dbReference type="Pfam" id="PF05598"/>
    </source>
</evidence>
<name>A0A1M5IDG8_SALEC</name>
<dbReference type="PANTHER" id="PTHR33408">
    <property type="entry name" value="TRANSPOSASE"/>
    <property type="match status" value="1"/>
</dbReference>
<dbReference type="AlphaFoldDB" id="A0A1M5IDG8"/>
<feature type="domain" description="Transposase InsH N-terminal" evidence="1">
    <location>
        <begin position="19"/>
        <end position="109"/>
    </location>
</feature>
<evidence type="ECO:0000313" key="2">
    <source>
        <dbReference type="EMBL" id="SHG26287.1"/>
    </source>
</evidence>
<dbReference type="PANTHER" id="PTHR33408:SF2">
    <property type="entry name" value="TRANSPOSASE DDE DOMAIN-CONTAINING PROTEIN"/>
    <property type="match status" value="1"/>
</dbReference>
<protein>
    <submittedName>
        <fullName evidence="2">Transposase</fullName>
    </submittedName>
</protein>
<dbReference type="InterPro" id="IPR008490">
    <property type="entry name" value="Transposase_InsH_N"/>
</dbReference>
<evidence type="ECO:0000313" key="3">
    <source>
        <dbReference type="Proteomes" id="UP000183945"/>
    </source>
</evidence>
<sequence length="165" mass="19283">MEYQQGEDREQLTLYSTCMDDMVPDDNSVRFIDQFVEQLDLQELGFTSLAAQGRPPYCPGDLLKLYIYGYMNRMRSSRHLEKECHRNLEVIWLLKNLKPDHNTIALFRKNNPRAIARVFRESVNIVKNFNLIGGELIAGDSTKLRVQNSKKTTTIRRKCNVTWII</sequence>
<organism evidence="2 3">
    <name type="scientific">Salegentibacter echinorum</name>
    <dbReference type="NCBI Taxonomy" id="1073325"/>
    <lineage>
        <taxon>Bacteria</taxon>
        <taxon>Pseudomonadati</taxon>
        <taxon>Bacteroidota</taxon>
        <taxon>Flavobacteriia</taxon>
        <taxon>Flavobacteriales</taxon>
        <taxon>Flavobacteriaceae</taxon>
        <taxon>Salegentibacter</taxon>
    </lineage>
</organism>
<dbReference type="Proteomes" id="UP000183945">
    <property type="component" value="Unassembled WGS sequence"/>
</dbReference>
<dbReference type="RefSeq" id="WP_317040906.1">
    <property type="nucleotide sequence ID" value="NZ_FQVT01000007.1"/>
</dbReference>
<accession>A0A1M5IDG8</accession>
<proteinExistence type="predicted"/>
<keyword evidence="3" id="KW-1185">Reference proteome</keyword>
<reference evidence="3" key="1">
    <citation type="submission" date="2016-11" db="EMBL/GenBank/DDBJ databases">
        <authorList>
            <person name="Varghese N."/>
            <person name="Submissions S."/>
        </authorList>
    </citation>
    <scope>NUCLEOTIDE SEQUENCE [LARGE SCALE GENOMIC DNA]</scope>
    <source>
        <strain evidence="3">DSM 24579</strain>
    </source>
</reference>
<gene>
    <name evidence="2" type="ORF">SAMN05444483_107102</name>
</gene>
<dbReference type="Pfam" id="PF05598">
    <property type="entry name" value="DUF772"/>
    <property type="match status" value="1"/>
</dbReference>
<dbReference type="EMBL" id="FQVT01000007">
    <property type="protein sequence ID" value="SHG26287.1"/>
    <property type="molecule type" value="Genomic_DNA"/>
</dbReference>